<proteinExistence type="predicted"/>
<sequence length="323" mass="36534">MKAFAEQVRLTLTLSDTLNGRQIWTERFDRVISDVALFELQDELVGLVASKIASSYGALSLNEYQNIKHKALSSLNSYEARLVYLDYLVKMSPANLERTIGMFEHLNQTLPDGEARGLAILAQLYCDQYLLGQAELEGALERSKQCIAKAMDIDPQNVEVLLAQAWWALLSGDDRLVKVSTEAILELNPSSSYTLSAASWLCYLSGHFEFSVSVLQQSLIKLPVSPNWLKLVFAMDTVRQGNIEPLSEFLVATQFEDNFVQLIFVALIYQWAGEERLAKKHWHMASKLHVETRQTAERLINHVIISDELSRHFNDALQALLTQ</sequence>
<evidence type="ECO:0008006" key="3">
    <source>
        <dbReference type="Google" id="ProtNLM"/>
    </source>
</evidence>
<gene>
    <name evidence="1" type="ORF">JCM19240_4223</name>
</gene>
<evidence type="ECO:0000313" key="1">
    <source>
        <dbReference type="EMBL" id="GAL34673.1"/>
    </source>
</evidence>
<dbReference type="EMBL" id="BBMT01000005">
    <property type="protein sequence ID" value="GAL34673.1"/>
    <property type="molecule type" value="Genomic_DNA"/>
</dbReference>
<dbReference type="Gene3D" id="1.25.40.10">
    <property type="entry name" value="Tetratricopeptide repeat domain"/>
    <property type="match status" value="1"/>
</dbReference>
<comment type="caution">
    <text evidence="1">The sequence shown here is derived from an EMBL/GenBank/DDBJ whole genome shotgun (WGS) entry which is preliminary data.</text>
</comment>
<keyword evidence="2" id="KW-1185">Reference proteome</keyword>
<reference evidence="1 2" key="2">
    <citation type="submission" date="2014-09" db="EMBL/GenBank/DDBJ databases">
        <authorList>
            <consortium name="NBRP consortium"/>
            <person name="Sawabe T."/>
            <person name="Meirelles P."/>
            <person name="Nakanishi M."/>
            <person name="Sayaka M."/>
            <person name="Hattori M."/>
            <person name="Ohkuma M."/>
        </authorList>
    </citation>
    <scope>NUCLEOTIDE SEQUENCE [LARGE SCALE GENOMIC DNA]</scope>
    <source>
        <strain evidence="1 2">JCM 19240</strain>
    </source>
</reference>
<evidence type="ECO:0000313" key="2">
    <source>
        <dbReference type="Proteomes" id="UP000029224"/>
    </source>
</evidence>
<reference evidence="1 2" key="1">
    <citation type="submission" date="2014-09" db="EMBL/GenBank/DDBJ databases">
        <title>Vibrio maritimus JCM 19240. (C210) whole genome shotgun sequence.</title>
        <authorList>
            <person name="Sawabe T."/>
            <person name="Meirelles P."/>
            <person name="Nakanishi M."/>
            <person name="Sayaka M."/>
            <person name="Hattori M."/>
            <person name="Ohkuma M."/>
        </authorList>
    </citation>
    <scope>NUCLEOTIDE SEQUENCE [LARGE SCALE GENOMIC DNA]</scope>
    <source>
        <strain evidence="1 2">JCM 19240</strain>
    </source>
</reference>
<name>A0A090T629_9VIBR</name>
<protein>
    <recommendedName>
        <fullName evidence="3">Adenylate cyclase</fullName>
    </recommendedName>
</protein>
<dbReference type="Proteomes" id="UP000029224">
    <property type="component" value="Unassembled WGS sequence"/>
</dbReference>
<dbReference type="SUPFAM" id="SSF48452">
    <property type="entry name" value="TPR-like"/>
    <property type="match status" value="1"/>
</dbReference>
<organism evidence="1 2">
    <name type="scientific">Vibrio maritimus</name>
    <dbReference type="NCBI Taxonomy" id="990268"/>
    <lineage>
        <taxon>Bacteria</taxon>
        <taxon>Pseudomonadati</taxon>
        <taxon>Pseudomonadota</taxon>
        <taxon>Gammaproteobacteria</taxon>
        <taxon>Vibrionales</taxon>
        <taxon>Vibrionaceae</taxon>
        <taxon>Vibrio</taxon>
    </lineage>
</organism>
<dbReference type="OrthoDB" id="54411at2"/>
<dbReference type="AlphaFoldDB" id="A0A090T629"/>
<accession>A0A090T629</accession>
<dbReference type="InterPro" id="IPR011990">
    <property type="entry name" value="TPR-like_helical_dom_sf"/>
</dbReference>